<feature type="compositionally biased region" description="Basic and acidic residues" evidence="1">
    <location>
        <begin position="500"/>
        <end position="509"/>
    </location>
</feature>
<reference evidence="2" key="1">
    <citation type="journal article" date="2019" name="Sci. Rep.">
        <title>Draft genome of Tanacetum cinerariifolium, the natural source of mosquito coil.</title>
        <authorList>
            <person name="Yamashiro T."/>
            <person name="Shiraishi A."/>
            <person name="Satake H."/>
            <person name="Nakayama K."/>
        </authorList>
    </citation>
    <scope>NUCLEOTIDE SEQUENCE</scope>
</reference>
<evidence type="ECO:0000313" key="2">
    <source>
        <dbReference type="EMBL" id="GFA60032.1"/>
    </source>
</evidence>
<gene>
    <name evidence="2" type="ORF">Tci_632004</name>
</gene>
<evidence type="ECO:0000256" key="1">
    <source>
        <dbReference type="SAM" id="MobiDB-lite"/>
    </source>
</evidence>
<proteinExistence type="predicted"/>
<protein>
    <recommendedName>
        <fullName evidence="3">Synaptobrevin, longin-like domain protein</fullName>
    </recommendedName>
</protein>
<sequence>MANLTFDDTHNMVVYLSKSDASAGFDQIVDLLNAQVIRYTLMVNPTIYVSRIKQFWASVSIKKVNDVIKLRALIDKKRVVVTEDIIRQDLRLDDADGVECLSIEEIFVELARMGYEKPPQKLTFYKDFFSAQWKFLIHTLVQCMSAKRTSWNEFSSSMASAVICLAKGRKFNFSKYIFDSMVRNMDSPYKFLMYPRFLQVLMTNQVDDLSSHTTKYTSPTLTQKVFANIRRIGKGLSGIETPLFATMLVQPQAAAEEDDEEDEMPAALKPPSPTHEPTLPSQEPIISPPQVQFVTPPSSPLQAQPAQPSSPPQEQPTTTFTIDITLLNTLLETCTTLSYKIQDDLGVELQGRLEEKDEVNVAAKEVNAADPTVFDDEEVTMTMAQTLIKIRAKKARLLDEQMAKRLHNEKVELAAARERQEQDDFKRAQELQQQKYQSLKRKPIFLAQARKNMIVYLKNMAGYKITHFKGMTYDQESFKKLKAEVEVSGSHSTHDTPTNDPKEMSEEDVKNMLQIVPVSEFKVE</sequence>
<feature type="compositionally biased region" description="Acidic residues" evidence="1">
    <location>
        <begin position="255"/>
        <end position="264"/>
    </location>
</feature>
<feature type="region of interest" description="Disordered" evidence="1">
    <location>
        <begin position="252"/>
        <end position="317"/>
    </location>
</feature>
<feature type="compositionally biased region" description="Polar residues" evidence="1">
    <location>
        <begin position="489"/>
        <end position="499"/>
    </location>
</feature>
<evidence type="ECO:0008006" key="3">
    <source>
        <dbReference type="Google" id="ProtNLM"/>
    </source>
</evidence>
<feature type="region of interest" description="Disordered" evidence="1">
    <location>
        <begin position="484"/>
        <end position="509"/>
    </location>
</feature>
<comment type="caution">
    <text evidence="2">The sequence shown here is derived from an EMBL/GenBank/DDBJ whole genome shotgun (WGS) entry which is preliminary data.</text>
</comment>
<accession>A0A699JY91</accession>
<dbReference type="AlphaFoldDB" id="A0A699JY91"/>
<feature type="non-terminal residue" evidence="2">
    <location>
        <position position="524"/>
    </location>
</feature>
<organism evidence="2">
    <name type="scientific">Tanacetum cinerariifolium</name>
    <name type="common">Dalmatian daisy</name>
    <name type="synonym">Chrysanthemum cinerariifolium</name>
    <dbReference type="NCBI Taxonomy" id="118510"/>
    <lineage>
        <taxon>Eukaryota</taxon>
        <taxon>Viridiplantae</taxon>
        <taxon>Streptophyta</taxon>
        <taxon>Embryophyta</taxon>
        <taxon>Tracheophyta</taxon>
        <taxon>Spermatophyta</taxon>
        <taxon>Magnoliopsida</taxon>
        <taxon>eudicotyledons</taxon>
        <taxon>Gunneridae</taxon>
        <taxon>Pentapetalae</taxon>
        <taxon>asterids</taxon>
        <taxon>campanulids</taxon>
        <taxon>Asterales</taxon>
        <taxon>Asteraceae</taxon>
        <taxon>Asteroideae</taxon>
        <taxon>Anthemideae</taxon>
        <taxon>Anthemidinae</taxon>
        <taxon>Tanacetum</taxon>
    </lineage>
</organism>
<dbReference type="EMBL" id="BKCJ010452877">
    <property type="protein sequence ID" value="GFA60032.1"/>
    <property type="molecule type" value="Genomic_DNA"/>
</dbReference>
<name>A0A699JY91_TANCI</name>